<dbReference type="AlphaFoldDB" id="A0A5B0S6U3"/>
<name>A0A5B0S6U3_PUCGR</name>
<protein>
    <submittedName>
        <fullName evidence="3">Uncharacterized protein</fullName>
    </submittedName>
</protein>
<evidence type="ECO:0000313" key="4">
    <source>
        <dbReference type="Proteomes" id="UP000325313"/>
    </source>
</evidence>
<feature type="compositionally biased region" description="Basic and acidic residues" evidence="1">
    <location>
        <begin position="225"/>
        <end position="234"/>
    </location>
</feature>
<feature type="compositionally biased region" description="Basic and acidic residues" evidence="1">
    <location>
        <begin position="39"/>
        <end position="48"/>
    </location>
</feature>
<evidence type="ECO:0000256" key="2">
    <source>
        <dbReference type="SAM" id="SignalP"/>
    </source>
</evidence>
<organism evidence="3 4">
    <name type="scientific">Puccinia graminis f. sp. tritici</name>
    <dbReference type="NCBI Taxonomy" id="56615"/>
    <lineage>
        <taxon>Eukaryota</taxon>
        <taxon>Fungi</taxon>
        <taxon>Dikarya</taxon>
        <taxon>Basidiomycota</taxon>
        <taxon>Pucciniomycotina</taxon>
        <taxon>Pucciniomycetes</taxon>
        <taxon>Pucciniales</taxon>
        <taxon>Pucciniaceae</taxon>
        <taxon>Puccinia</taxon>
    </lineage>
</organism>
<evidence type="ECO:0000313" key="3">
    <source>
        <dbReference type="EMBL" id="KAA1132873.1"/>
    </source>
</evidence>
<evidence type="ECO:0000256" key="1">
    <source>
        <dbReference type="SAM" id="MobiDB-lite"/>
    </source>
</evidence>
<sequence length="250" mass="27157">MMLIHILGLVSLLASPPVAQASVQSLNERSLAPRHEEFIAEHTKEDPKATGQTATLGEDNHESSAKVLVRRQGTKTEKGNKGNNGTTTTTSNSDSDNNNNNNNNDKDKNKNEGFQGIFIDPGSLGECNNPTIVAGNGMNGRKEKDFTFITLDQVHYQHSEAFNLQIITKAACDKMLNCGVKQNDPTNKKCNDLSTKLGKSLGQKGGAVNWNKAYNNNNNNNNEEATNRKGEKRSTVLPEGDDAGRELGSM</sequence>
<gene>
    <name evidence="3" type="ORF">PGTUg99_017030</name>
</gene>
<accession>A0A5B0S6U3</accession>
<feature type="region of interest" description="Disordered" evidence="1">
    <location>
        <begin position="213"/>
        <end position="250"/>
    </location>
</feature>
<comment type="caution">
    <text evidence="3">The sequence shown here is derived from an EMBL/GenBank/DDBJ whole genome shotgun (WGS) entry which is preliminary data.</text>
</comment>
<dbReference type="EMBL" id="VDEP01000075">
    <property type="protein sequence ID" value="KAA1132873.1"/>
    <property type="molecule type" value="Genomic_DNA"/>
</dbReference>
<dbReference type="Proteomes" id="UP000325313">
    <property type="component" value="Unassembled WGS sequence"/>
</dbReference>
<feature type="signal peptide" evidence="2">
    <location>
        <begin position="1"/>
        <end position="21"/>
    </location>
</feature>
<feature type="compositionally biased region" description="Low complexity" evidence="1">
    <location>
        <begin position="81"/>
        <end position="103"/>
    </location>
</feature>
<feature type="chain" id="PRO_5022908466" evidence="2">
    <location>
        <begin position="22"/>
        <end position="250"/>
    </location>
</feature>
<feature type="region of interest" description="Disordered" evidence="1">
    <location>
        <begin position="39"/>
        <end position="117"/>
    </location>
</feature>
<keyword evidence="2" id="KW-0732">Signal</keyword>
<proteinExistence type="predicted"/>
<reference evidence="3 4" key="1">
    <citation type="submission" date="2019-05" db="EMBL/GenBank/DDBJ databases">
        <title>Emergence of the Ug99 lineage of the wheat stem rust pathogen through somatic hybridization.</title>
        <authorList>
            <person name="Li F."/>
            <person name="Upadhyaya N.M."/>
            <person name="Sperschneider J."/>
            <person name="Matny O."/>
            <person name="Nguyen-Phuc H."/>
            <person name="Mago R."/>
            <person name="Raley C."/>
            <person name="Miller M.E."/>
            <person name="Silverstein K.A.T."/>
            <person name="Henningsen E."/>
            <person name="Hirsch C.D."/>
            <person name="Visser B."/>
            <person name="Pretorius Z.A."/>
            <person name="Steffenson B.J."/>
            <person name="Schwessinger B."/>
            <person name="Dodds P.N."/>
            <person name="Figueroa M."/>
        </authorList>
    </citation>
    <scope>NUCLEOTIDE SEQUENCE [LARGE SCALE GENOMIC DNA]</scope>
    <source>
        <strain evidence="3 4">Ug99</strain>
    </source>
</reference>